<keyword evidence="5 9" id="KW-0808">Transferase</keyword>
<dbReference type="NCBIfam" id="TIGR00858">
    <property type="entry name" value="bioF"/>
    <property type="match status" value="1"/>
</dbReference>
<dbReference type="InterPro" id="IPR015422">
    <property type="entry name" value="PyrdxlP-dep_Trfase_small"/>
</dbReference>
<evidence type="ECO:0000256" key="6">
    <source>
        <dbReference type="ARBA" id="ARBA00022756"/>
    </source>
</evidence>
<gene>
    <name evidence="9 11" type="primary">bioF</name>
    <name evidence="11" type="ORF">V6U78_12225</name>
</gene>
<feature type="binding site" evidence="9">
    <location>
        <position position="234"/>
    </location>
    <ligand>
        <name>pyridoxal 5'-phosphate</name>
        <dbReference type="ChEBI" id="CHEBI:597326"/>
    </ligand>
</feature>
<dbReference type="InterPro" id="IPR004839">
    <property type="entry name" value="Aminotransferase_I/II_large"/>
</dbReference>
<comment type="caution">
    <text evidence="11">The sequence shown here is derived from an EMBL/GenBank/DDBJ whole genome shotgun (WGS) entry which is preliminary data.</text>
</comment>
<feature type="binding site" evidence="9">
    <location>
        <position position="348"/>
    </location>
    <ligand>
        <name>substrate</name>
    </ligand>
</feature>
<evidence type="ECO:0000256" key="8">
    <source>
        <dbReference type="ARBA" id="ARBA00047715"/>
    </source>
</evidence>
<reference evidence="11 12" key="1">
    <citation type="submission" date="2024-02" db="EMBL/GenBank/DDBJ databases">
        <title>Marinospirillum sp. MEB 164 isolated from Lonar lake sediment.</title>
        <authorList>
            <person name="Joshi A."/>
            <person name="Thite S."/>
        </authorList>
    </citation>
    <scope>NUCLEOTIDE SEQUENCE [LARGE SCALE GENOMIC DNA]</scope>
    <source>
        <strain evidence="11 12">MEB164</strain>
    </source>
</reference>
<evidence type="ECO:0000256" key="2">
    <source>
        <dbReference type="ARBA" id="ARBA00004746"/>
    </source>
</evidence>
<dbReference type="Gene3D" id="3.90.1150.10">
    <property type="entry name" value="Aspartate Aminotransferase, domain 1"/>
    <property type="match status" value="1"/>
</dbReference>
<keyword evidence="12" id="KW-1185">Reference proteome</keyword>
<comment type="function">
    <text evidence="9">Catalyzes the decarboxylative condensation of pimeloyl-[acyl-carrier protein] and L-alanine to produce 8-amino-7-oxononanoate (AON), [acyl-carrier protein], and carbon dioxide.</text>
</comment>
<comment type="catalytic activity">
    <reaction evidence="8 9">
        <text>6-carboxyhexanoyl-[ACP] + L-alanine + H(+) = (8S)-8-amino-7-oxononanoate + holo-[ACP] + CO2</text>
        <dbReference type="Rhea" id="RHEA:42288"/>
        <dbReference type="Rhea" id="RHEA-COMP:9685"/>
        <dbReference type="Rhea" id="RHEA-COMP:9955"/>
        <dbReference type="ChEBI" id="CHEBI:15378"/>
        <dbReference type="ChEBI" id="CHEBI:16526"/>
        <dbReference type="ChEBI" id="CHEBI:57972"/>
        <dbReference type="ChEBI" id="CHEBI:64479"/>
        <dbReference type="ChEBI" id="CHEBI:78846"/>
        <dbReference type="ChEBI" id="CHEBI:149468"/>
        <dbReference type="EC" id="2.3.1.47"/>
    </reaction>
</comment>
<dbReference type="InterPro" id="IPR015424">
    <property type="entry name" value="PyrdxlP-dep_Trfase"/>
</dbReference>
<evidence type="ECO:0000313" key="11">
    <source>
        <dbReference type="EMBL" id="MFK7161801.1"/>
    </source>
</evidence>
<evidence type="ECO:0000256" key="5">
    <source>
        <dbReference type="ARBA" id="ARBA00022679"/>
    </source>
</evidence>
<dbReference type="GO" id="GO:0008710">
    <property type="term" value="F:8-amino-7-oxononanoate synthase activity"/>
    <property type="evidence" value="ECO:0007669"/>
    <property type="project" value="UniProtKB-EC"/>
</dbReference>
<name>A0ABW8Q117_9GAMM</name>
<feature type="binding site" evidence="9">
    <location>
        <position position="20"/>
    </location>
    <ligand>
        <name>substrate</name>
    </ligand>
</feature>
<dbReference type="InterPro" id="IPR015421">
    <property type="entry name" value="PyrdxlP-dep_Trfase_major"/>
</dbReference>
<feature type="modified residue" description="N6-(pyridoxal phosphate)lysine" evidence="9">
    <location>
        <position position="237"/>
    </location>
</feature>
<evidence type="ECO:0000313" key="12">
    <source>
        <dbReference type="Proteomes" id="UP001621714"/>
    </source>
</evidence>
<dbReference type="EMBL" id="JBANFI010000010">
    <property type="protein sequence ID" value="MFK7161801.1"/>
    <property type="molecule type" value="Genomic_DNA"/>
</dbReference>
<organism evidence="11 12">
    <name type="scientific">Marinospirillum alkalitolerans</name>
    <dbReference type="NCBI Taxonomy" id="3123374"/>
    <lineage>
        <taxon>Bacteria</taxon>
        <taxon>Pseudomonadati</taxon>
        <taxon>Pseudomonadota</taxon>
        <taxon>Gammaproteobacteria</taxon>
        <taxon>Oceanospirillales</taxon>
        <taxon>Oceanospirillaceae</taxon>
        <taxon>Marinospirillum</taxon>
    </lineage>
</organism>
<dbReference type="HAMAP" id="MF_01693">
    <property type="entry name" value="BioF_aminotrans_2"/>
    <property type="match status" value="1"/>
</dbReference>
<dbReference type="SUPFAM" id="SSF53383">
    <property type="entry name" value="PLP-dependent transferases"/>
    <property type="match status" value="1"/>
</dbReference>
<feature type="domain" description="Aminotransferase class I/classII large" evidence="10">
    <location>
        <begin position="41"/>
        <end position="376"/>
    </location>
</feature>
<dbReference type="EC" id="2.3.1.47" evidence="9"/>
<protein>
    <recommendedName>
        <fullName evidence="9">8-amino-7-oxononanoate synthase</fullName>
        <shortName evidence="9">AONS</shortName>
        <ecNumber evidence="9">2.3.1.47</ecNumber>
    </recommendedName>
    <alternativeName>
        <fullName evidence="9">7-keto-8-amino-pelargonic acid synthase</fullName>
        <shortName evidence="9">7-KAP synthase</shortName>
        <shortName evidence="9">KAPA synthase</shortName>
    </alternativeName>
    <alternativeName>
        <fullName evidence="9">8-amino-7-ketopelargonate synthase</fullName>
    </alternativeName>
</protein>
<comment type="cofactor">
    <cofactor evidence="1 9">
        <name>pyridoxal 5'-phosphate</name>
        <dbReference type="ChEBI" id="CHEBI:597326"/>
    </cofactor>
</comment>
<feature type="binding site" evidence="9">
    <location>
        <position position="178"/>
    </location>
    <ligand>
        <name>pyridoxal 5'-phosphate</name>
        <dbReference type="ChEBI" id="CHEBI:597326"/>
    </ligand>
</feature>
<proteinExistence type="inferred from homology"/>
<evidence type="ECO:0000256" key="3">
    <source>
        <dbReference type="ARBA" id="ARBA00010008"/>
    </source>
</evidence>
<dbReference type="PANTHER" id="PTHR13693:SF100">
    <property type="entry name" value="8-AMINO-7-OXONONANOATE SYNTHASE"/>
    <property type="match status" value="1"/>
</dbReference>
<comment type="subunit">
    <text evidence="4 9">Homodimer.</text>
</comment>
<evidence type="ECO:0000256" key="1">
    <source>
        <dbReference type="ARBA" id="ARBA00001933"/>
    </source>
</evidence>
<dbReference type="InterPro" id="IPR050087">
    <property type="entry name" value="AON_synthase_class-II"/>
</dbReference>
<evidence type="ECO:0000256" key="7">
    <source>
        <dbReference type="ARBA" id="ARBA00022898"/>
    </source>
</evidence>
<dbReference type="Proteomes" id="UP001621714">
    <property type="component" value="Unassembled WGS sequence"/>
</dbReference>
<keyword evidence="11" id="KW-0012">Acyltransferase</keyword>
<dbReference type="PROSITE" id="PS00599">
    <property type="entry name" value="AA_TRANSFER_CLASS_2"/>
    <property type="match status" value="1"/>
</dbReference>
<dbReference type="InterPro" id="IPR004723">
    <property type="entry name" value="AONS_Archaea/Proteobacteria"/>
</dbReference>
<dbReference type="Pfam" id="PF00155">
    <property type="entry name" value="Aminotran_1_2"/>
    <property type="match status" value="1"/>
</dbReference>
<feature type="binding site" evidence="9">
    <location>
        <position position="206"/>
    </location>
    <ligand>
        <name>pyridoxal 5'-phosphate</name>
        <dbReference type="ChEBI" id="CHEBI:597326"/>
    </ligand>
</feature>
<dbReference type="InterPro" id="IPR001917">
    <property type="entry name" value="Aminotrans_II_pyridoxalP_BS"/>
</dbReference>
<sequence>MWSQRLRLALDKRQEQHLMRHCTAYQSAQGIELIEAQGRRLINFSSNDYLGLAADGAGLATAAQRWGMGSGASHLVCGHSQAHADLEAALAALTGYPSARLFSTGYMANLGVISALLQRGDRLLQDKLNHASLLDAGLLSRATCQRYAHLDLAQLRQRLTQPLAAPHLQLVATDSVFSMDGDQADLAALSQLCQAHEAWLMVDDAHGLGVLGQGRGARAHWQLSPEHLPVYMGTLGKALGGFGAFVAGDAELIDYLTQFSRSLIYTTALPPALAEAMLMQLPELINPQRQAALQANIQLWHALTPTLPVLPSATPIQPLLVGSSARALAISEHLRQQGFLVVAIRPPTVPAGQARLRITLTAAHQAEHITQLVEALHAALDHNPPSA</sequence>
<dbReference type="RefSeq" id="WP_405341338.1">
    <property type="nucleotide sequence ID" value="NZ_JBANFI010000010.1"/>
</dbReference>
<feature type="binding site" evidence="9">
    <location>
        <begin position="105"/>
        <end position="106"/>
    </location>
    <ligand>
        <name>pyridoxal 5'-phosphate</name>
        <dbReference type="ChEBI" id="CHEBI:597326"/>
    </ligand>
</feature>
<dbReference type="InterPro" id="IPR022834">
    <property type="entry name" value="AONS_Proteobacteria"/>
</dbReference>
<evidence type="ECO:0000256" key="4">
    <source>
        <dbReference type="ARBA" id="ARBA00011738"/>
    </source>
</evidence>
<evidence type="ECO:0000256" key="9">
    <source>
        <dbReference type="HAMAP-Rule" id="MF_01693"/>
    </source>
</evidence>
<dbReference type="PANTHER" id="PTHR13693">
    <property type="entry name" value="CLASS II AMINOTRANSFERASE/8-AMINO-7-OXONONANOATE SYNTHASE"/>
    <property type="match status" value="1"/>
</dbReference>
<dbReference type="Gene3D" id="3.40.640.10">
    <property type="entry name" value="Type I PLP-dependent aspartate aminotransferase-like (Major domain)"/>
    <property type="match status" value="1"/>
</dbReference>
<accession>A0ABW8Q117</accession>
<keyword evidence="6 9" id="KW-0093">Biotin biosynthesis</keyword>
<comment type="similarity">
    <text evidence="3 9">Belongs to the class-II pyridoxal-phosphate-dependent aminotransferase family. BioF subfamily.</text>
</comment>
<keyword evidence="7 9" id="KW-0663">Pyridoxal phosphate</keyword>
<comment type="pathway">
    <text evidence="2 9">Cofactor biosynthesis; biotin biosynthesis.</text>
</comment>
<evidence type="ECO:0000259" key="10">
    <source>
        <dbReference type="Pfam" id="PF00155"/>
    </source>
</evidence>
<feature type="binding site" evidence="9">
    <location>
        <position position="130"/>
    </location>
    <ligand>
        <name>substrate</name>
    </ligand>
</feature>